<dbReference type="Pfam" id="PF10354">
    <property type="entry name" value="BMT5-like"/>
    <property type="match status" value="1"/>
</dbReference>
<dbReference type="InterPro" id="IPR029063">
    <property type="entry name" value="SAM-dependent_MTases_sf"/>
</dbReference>
<dbReference type="GO" id="GO:0070042">
    <property type="term" value="F:rRNA (uridine-N3-)-methyltransferase activity"/>
    <property type="evidence" value="ECO:0007669"/>
    <property type="project" value="InterPro"/>
</dbReference>
<feature type="region of interest" description="Disordered" evidence="1">
    <location>
        <begin position="1"/>
        <end position="31"/>
    </location>
</feature>
<reference evidence="3" key="1">
    <citation type="submission" date="2021-05" db="EMBL/GenBank/DDBJ databases">
        <title>The genome of the haptophyte Pavlova lutheri (Diacronema luteri, Pavlovales) - a model for lipid biosynthesis in eukaryotic algae.</title>
        <authorList>
            <person name="Hulatt C.J."/>
            <person name="Posewitz M.C."/>
        </authorList>
    </citation>
    <scope>NUCLEOTIDE SEQUENCE</scope>
    <source>
        <strain evidence="3">NIVA-4/92</strain>
    </source>
</reference>
<dbReference type="PANTHER" id="PTHR11538">
    <property type="entry name" value="PHENYLALANYL-TRNA SYNTHETASE"/>
    <property type="match status" value="1"/>
</dbReference>
<comment type="caution">
    <text evidence="3">The sequence shown here is derived from an EMBL/GenBank/DDBJ whole genome shotgun (WGS) entry which is preliminary data.</text>
</comment>
<dbReference type="PANTHER" id="PTHR11538:SF104">
    <property type="entry name" value="25S RRNA (URIDINE-N(3))-METHYLTRANSFERASE BMT5-LIKE DOMAIN-CONTAINING PROTEIN"/>
    <property type="match status" value="1"/>
</dbReference>
<feature type="domain" description="25S rRNA (uridine-N(3))-methyltransferase BMT5-like" evidence="2">
    <location>
        <begin position="120"/>
        <end position="294"/>
    </location>
</feature>
<sequence length="399" mass="41292">MARRPRRREASTRKRPRAELPALQEGSLRHKRRAERDDYRALCRSAADGDLHCHRDTLCCAAAGCTVCAYRLVVRPALVSAPGARFRQNARPHECARMRLAADGAHADGGGIYAGCARVLAVGDGDLSFSLALCRGLRSGAAVTATTHLSRTELDAAYGCAAVGAIIDALGALGARVVHGVDATRLDGVDASALGGPFDRIVFNFPCVASADGAASADGQLAEMAANAALLRAFFAHAHRLLAPGGELHVAHKTKPPFSHWRLAEIAAVAAAAELEFAGRVVFDPALHIGYAPRKVATGAGGSFPTFDAVVHVWRGAHPAGGAAASAAEGTLARGGAGALLEPEGTELVRRCRAALVRAGARALARSGASLAARVSGAHCVQLTEELLDAVCARLLEPS</sequence>
<name>A0A8J5XT01_DIALT</name>
<organism evidence="3 4">
    <name type="scientific">Diacronema lutheri</name>
    <name type="common">Unicellular marine alga</name>
    <name type="synonym">Monochrysis lutheri</name>
    <dbReference type="NCBI Taxonomy" id="2081491"/>
    <lineage>
        <taxon>Eukaryota</taxon>
        <taxon>Haptista</taxon>
        <taxon>Haptophyta</taxon>
        <taxon>Pavlovophyceae</taxon>
        <taxon>Pavlovales</taxon>
        <taxon>Pavlovaceae</taxon>
        <taxon>Diacronema</taxon>
    </lineage>
</organism>
<dbReference type="OrthoDB" id="273345at2759"/>
<dbReference type="AlphaFoldDB" id="A0A8J5XT01"/>
<dbReference type="SUPFAM" id="SSF53335">
    <property type="entry name" value="S-adenosyl-L-methionine-dependent methyltransferases"/>
    <property type="match status" value="1"/>
</dbReference>
<dbReference type="Gene3D" id="3.40.50.150">
    <property type="entry name" value="Vaccinia Virus protein VP39"/>
    <property type="match status" value="1"/>
</dbReference>
<protein>
    <recommendedName>
        <fullName evidence="2">25S rRNA (uridine-N(3))-methyltransferase BMT5-like domain-containing protein</fullName>
    </recommendedName>
</protein>
<evidence type="ECO:0000259" key="2">
    <source>
        <dbReference type="Pfam" id="PF10354"/>
    </source>
</evidence>
<gene>
    <name evidence="3" type="ORF">KFE25_006419</name>
</gene>
<evidence type="ECO:0000313" key="3">
    <source>
        <dbReference type="EMBL" id="KAG8469964.1"/>
    </source>
</evidence>
<evidence type="ECO:0000313" key="4">
    <source>
        <dbReference type="Proteomes" id="UP000751190"/>
    </source>
</evidence>
<evidence type="ECO:0000256" key="1">
    <source>
        <dbReference type="SAM" id="MobiDB-lite"/>
    </source>
</evidence>
<keyword evidence="4" id="KW-1185">Reference proteome</keyword>
<dbReference type="Proteomes" id="UP000751190">
    <property type="component" value="Unassembled WGS sequence"/>
</dbReference>
<dbReference type="OMA" id="FTRCIAC"/>
<dbReference type="GO" id="GO:0005737">
    <property type="term" value="C:cytoplasm"/>
    <property type="evidence" value="ECO:0007669"/>
    <property type="project" value="TreeGrafter"/>
</dbReference>
<accession>A0A8J5XT01</accession>
<dbReference type="EMBL" id="JAGTXO010000002">
    <property type="protein sequence ID" value="KAG8469964.1"/>
    <property type="molecule type" value="Genomic_DNA"/>
</dbReference>
<proteinExistence type="predicted"/>
<dbReference type="InterPro" id="IPR019446">
    <property type="entry name" value="BMT5-like"/>
</dbReference>
<dbReference type="GO" id="GO:0070475">
    <property type="term" value="P:rRNA base methylation"/>
    <property type="evidence" value="ECO:0007669"/>
    <property type="project" value="InterPro"/>
</dbReference>